<proteinExistence type="predicted"/>
<evidence type="ECO:0000313" key="2">
    <source>
        <dbReference type="Proteomes" id="UP000299290"/>
    </source>
</evidence>
<sequence length="61" mass="6758">MWEPAWGVRPEAWYAGAGTAAEARARVWAPAWEAVERAWGRGPAASGWAWEWDSGSAWAWA</sequence>
<name>A0A4D4KLF3_9ACTN</name>
<dbReference type="EMBL" id="BJHV01000001">
    <property type="protein sequence ID" value="GDY47686.1"/>
    <property type="molecule type" value="Genomic_DNA"/>
</dbReference>
<evidence type="ECO:0000313" key="1">
    <source>
        <dbReference type="EMBL" id="GDY47686.1"/>
    </source>
</evidence>
<reference evidence="1 2" key="1">
    <citation type="journal article" date="2020" name="Int. J. Syst. Evol. Microbiol.">
        <title>Reclassification of Streptomyces castelarensis and Streptomyces sporoclivatus as later heterotypic synonyms of Streptomyces antimycoticus.</title>
        <authorList>
            <person name="Komaki H."/>
            <person name="Tamura T."/>
        </authorList>
    </citation>
    <scope>NUCLEOTIDE SEQUENCE [LARGE SCALE GENOMIC DNA]</scope>
    <source>
        <strain evidence="1 2">NBRC 12839</strain>
    </source>
</reference>
<dbReference type="AlphaFoldDB" id="A0A4D4KLF3"/>
<accession>A0A4D4KLF3</accession>
<protein>
    <submittedName>
        <fullName evidence="1">Uncharacterized protein</fullName>
    </submittedName>
</protein>
<comment type="caution">
    <text evidence="1">The sequence shown here is derived from an EMBL/GenBank/DDBJ whole genome shotgun (WGS) entry which is preliminary data.</text>
</comment>
<keyword evidence="2" id="KW-1185">Reference proteome</keyword>
<gene>
    <name evidence="1" type="ORF">SANT12839_085680</name>
</gene>
<organism evidence="1 2">
    <name type="scientific">Streptomyces antimycoticus</name>
    <dbReference type="NCBI Taxonomy" id="68175"/>
    <lineage>
        <taxon>Bacteria</taxon>
        <taxon>Bacillati</taxon>
        <taxon>Actinomycetota</taxon>
        <taxon>Actinomycetes</taxon>
        <taxon>Kitasatosporales</taxon>
        <taxon>Streptomycetaceae</taxon>
        <taxon>Streptomyces</taxon>
        <taxon>Streptomyces violaceusniger group</taxon>
    </lineage>
</organism>
<dbReference type="Proteomes" id="UP000299290">
    <property type="component" value="Unassembled WGS sequence"/>
</dbReference>